<dbReference type="InterPro" id="IPR036388">
    <property type="entry name" value="WH-like_DNA-bd_sf"/>
</dbReference>
<dbReference type="CDD" id="cd08422">
    <property type="entry name" value="PBP2_CrgA_like"/>
    <property type="match status" value="1"/>
</dbReference>
<dbReference type="InterPro" id="IPR058163">
    <property type="entry name" value="LysR-type_TF_proteobact-type"/>
</dbReference>
<dbReference type="Pfam" id="PF00126">
    <property type="entry name" value="HTH_1"/>
    <property type="match status" value="1"/>
</dbReference>
<evidence type="ECO:0000313" key="6">
    <source>
        <dbReference type="EMBL" id="MVW59145.1"/>
    </source>
</evidence>
<keyword evidence="7" id="KW-1185">Reference proteome</keyword>
<keyword evidence="3" id="KW-0238">DNA-binding</keyword>
<evidence type="ECO:0000259" key="5">
    <source>
        <dbReference type="PROSITE" id="PS50931"/>
    </source>
</evidence>
<dbReference type="GO" id="GO:0043565">
    <property type="term" value="F:sequence-specific DNA binding"/>
    <property type="evidence" value="ECO:0007669"/>
    <property type="project" value="TreeGrafter"/>
</dbReference>
<dbReference type="PANTHER" id="PTHR30537:SF21">
    <property type="entry name" value="HTH-TYPE TRANSCRIPTIONAL REGULATOR SINR-RELATED"/>
    <property type="match status" value="1"/>
</dbReference>
<dbReference type="PANTHER" id="PTHR30537">
    <property type="entry name" value="HTH-TYPE TRANSCRIPTIONAL REGULATOR"/>
    <property type="match status" value="1"/>
</dbReference>
<dbReference type="GO" id="GO:0006351">
    <property type="term" value="P:DNA-templated transcription"/>
    <property type="evidence" value="ECO:0007669"/>
    <property type="project" value="TreeGrafter"/>
</dbReference>
<gene>
    <name evidence="6" type="ORF">GPY61_04305</name>
</gene>
<organism evidence="6 7">
    <name type="scientific">Massilia cellulosiltytica</name>
    <dbReference type="NCBI Taxonomy" id="2683234"/>
    <lineage>
        <taxon>Bacteria</taxon>
        <taxon>Pseudomonadati</taxon>
        <taxon>Pseudomonadota</taxon>
        <taxon>Betaproteobacteria</taxon>
        <taxon>Burkholderiales</taxon>
        <taxon>Oxalobacteraceae</taxon>
        <taxon>Telluria group</taxon>
        <taxon>Massilia</taxon>
    </lineage>
</organism>
<dbReference type="EMBL" id="WSES01000001">
    <property type="protein sequence ID" value="MVW59145.1"/>
    <property type="molecule type" value="Genomic_DNA"/>
</dbReference>
<dbReference type="SUPFAM" id="SSF53850">
    <property type="entry name" value="Periplasmic binding protein-like II"/>
    <property type="match status" value="1"/>
</dbReference>
<comment type="similarity">
    <text evidence="1">Belongs to the LysR transcriptional regulatory family.</text>
</comment>
<keyword evidence="2" id="KW-0805">Transcription regulation</keyword>
<evidence type="ECO:0000256" key="1">
    <source>
        <dbReference type="ARBA" id="ARBA00009437"/>
    </source>
</evidence>
<feature type="domain" description="HTH lysR-type" evidence="5">
    <location>
        <begin position="3"/>
        <end position="60"/>
    </location>
</feature>
<dbReference type="InterPro" id="IPR005119">
    <property type="entry name" value="LysR_subst-bd"/>
</dbReference>
<dbReference type="InterPro" id="IPR036390">
    <property type="entry name" value="WH_DNA-bd_sf"/>
</dbReference>
<evidence type="ECO:0000256" key="2">
    <source>
        <dbReference type="ARBA" id="ARBA00023015"/>
    </source>
</evidence>
<dbReference type="InterPro" id="IPR000847">
    <property type="entry name" value="LysR_HTH_N"/>
</dbReference>
<dbReference type="AlphaFoldDB" id="A0A7X3FW59"/>
<accession>A0A7X3FW59</accession>
<dbReference type="Pfam" id="PF03466">
    <property type="entry name" value="LysR_substrate"/>
    <property type="match status" value="1"/>
</dbReference>
<reference evidence="6 7" key="1">
    <citation type="submission" date="2019-12" db="EMBL/GenBank/DDBJ databases">
        <authorList>
            <person name="Li C."/>
            <person name="Zhao J."/>
        </authorList>
    </citation>
    <scope>NUCLEOTIDE SEQUENCE [LARGE SCALE GENOMIC DNA]</scope>
    <source>
        <strain evidence="6 7">NEAU-DD11</strain>
    </source>
</reference>
<dbReference type="FunFam" id="1.10.10.10:FF:000001">
    <property type="entry name" value="LysR family transcriptional regulator"/>
    <property type="match status" value="1"/>
</dbReference>
<protein>
    <submittedName>
        <fullName evidence="6">LysR family transcriptional regulator</fullName>
    </submittedName>
</protein>
<comment type="caution">
    <text evidence="6">The sequence shown here is derived from an EMBL/GenBank/DDBJ whole genome shotgun (WGS) entry which is preliminary data.</text>
</comment>
<dbReference type="SUPFAM" id="SSF46785">
    <property type="entry name" value="Winged helix' DNA-binding domain"/>
    <property type="match status" value="1"/>
</dbReference>
<dbReference type="Gene3D" id="3.40.190.290">
    <property type="match status" value="1"/>
</dbReference>
<dbReference type="PROSITE" id="PS50931">
    <property type="entry name" value="HTH_LYSR"/>
    <property type="match status" value="1"/>
</dbReference>
<name>A0A7X3FW59_9BURK</name>
<proteinExistence type="inferred from homology"/>
<evidence type="ECO:0000256" key="3">
    <source>
        <dbReference type="ARBA" id="ARBA00023125"/>
    </source>
</evidence>
<sequence length="301" mass="33726">MKMNLRDLELFVTTAEQGGLSAAARLLDLSPAVASASLKRLEADLGTALFVRTTRSMRLTVAGERLLARCRPLLDGLRDAEAEVRAGENTIEGQLQISMPSDLGRHVVLPWLNAFQERHPAVRLKLQLTDRLADIYREPVDIALRFGKPRESSMVALPLLETNRRVLCASPAYLARHGAPETPHDLSAHNCLCFMLDEAVNDRWRFYQDGAEIEVTVRGDRVADDSEIVRRWALDGLGLCYRSRIDVQADLASGALRIVCADWEGNNQPLYMVLANRRQVSPAVRVLREFLVERMREMVAA</sequence>
<evidence type="ECO:0000256" key="4">
    <source>
        <dbReference type="ARBA" id="ARBA00023163"/>
    </source>
</evidence>
<dbReference type="GO" id="GO:0003700">
    <property type="term" value="F:DNA-binding transcription factor activity"/>
    <property type="evidence" value="ECO:0007669"/>
    <property type="project" value="InterPro"/>
</dbReference>
<keyword evidence="4" id="KW-0804">Transcription</keyword>
<dbReference type="FunFam" id="3.40.190.290:FF:000001">
    <property type="entry name" value="Transcriptional regulator, LysR family"/>
    <property type="match status" value="1"/>
</dbReference>
<dbReference type="Gene3D" id="1.10.10.10">
    <property type="entry name" value="Winged helix-like DNA-binding domain superfamily/Winged helix DNA-binding domain"/>
    <property type="match status" value="1"/>
</dbReference>
<evidence type="ECO:0000313" key="7">
    <source>
        <dbReference type="Proteomes" id="UP000443353"/>
    </source>
</evidence>
<dbReference type="Proteomes" id="UP000443353">
    <property type="component" value="Unassembled WGS sequence"/>
</dbReference>